<protein>
    <submittedName>
        <fullName evidence="1">Uncharacterized protein</fullName>
    </submittedName>
</protein>
<dbReference type="AlphaFoldDB" id="A0A1J5Q0J5"/>
<proteinExistence type="predicted"/>
<name>A0A1J5Q0J5_9ZZZZ</name>
<gene>
    <name evidence="1" type="ORF">GALL_449910</name>
</gene>
<comment type="caution">
    <text evidence="1">The sequence shown here is derived from an EMBL/GenBank/DDBJ whole genome shotgun (WGS) entry which is preliminary data.</text>
</comment>
<dbReference type="EMBL" id="MLJW01002892">
    <property type="protein sequence ID" value="OIQ73372.1"/>
    <property type="molecule type" value="Genomic_DNA"/>
</dbReference>
<accession>A0A1J5Q0J5</accession>
<reference evidence="1" key="1">
    <citation type="submission" date="2016-10" db="EMBL/GenBank/DDBJ databases">
        <title>Sequence of Gallionella enrichment culture.</title>
        <authorList>
            <person name="Poehlein A."/>
            <person name="Muehling M."/>
            <person name="Daniel R."/>
        </authorList>
    </citation>
    <scope>NUCLEOTIDE SEQUENCE</scope>
</reference>
<evidence type="ECO:0000313" key="1">
    <source>
        <dbReference type="EMBL" id="OIQ73372.1"/>
    </source>
</evidence>
<organism evidence="1">
    <name type="scientific">mine drainage metagenome</name>
    <dbReference type="NCBI Taxonomy" id="410659"/>
    <lineage>
        <taxon>unclassified sequences</taxon>
        <taxon>metagenomes</taxon>
        <taxon>ecological metagenomes</taxon>
    </lineage>
</organism>
<sequence>MASVQVTRLLVRLPIALANHVVFAKQREHVGICDVVGQYAGANELPSVRVHLGEQPIGRKTAVAF</sequence>